<dbReference type="PANTHER" id="PTHR32026:SF10">
    <property type="entry name" value="METHYLTRANSFERASE-LIKE PROTEIN 24-RELATED"/>
    <property type="match status" value="1"/>
</dbReference>
<evidence type="ECO:0000313" key="2">
    <source>
        <dbReference type="EMBL" id="QDU83404.1"/>
    </source>
</evidence>
<evidence type="ECO:0000259" key="1">
    <source>
        <dbReference type="Pfam" id="PF05050"/>
    </source>
</evidence>
<dbReference type="SUPFAM" id="SSF53335">
    <property type="entry name" value="S-adenosyl-L-methionine-dependent methyltransferases"/>
    <property type="match status" value="1"/>
</dbReference>
<name>A0A518CW27_9BACT</name>
<dbReference type="Pfam" id="PF05050">
    <property type="entry name" value="Methyltransf_21"/>
    <property type="match status" value="1"/>
</dbReference>
<dbReference type="RefSeq" id="WP_419186228.1">
    <property type="nucleotide sequence ID" value="NZ_CP036290.1"/>
</dbReference>
<dbReference type="PANTHER" id="PTHR32026">
    <property type="entry name" value="METHYLTRANSFERASE-LIKE PROTEIN 24"/>
    <property type="match status" value="1"/>
</dbReference>
<dbReference type="Proteomes" id="UP000319342">
    <property type="component" value="Chromosome"/>
</dbReference>
<dbReference type="InterPro" id="IPR029063">
    <property type="entry name" value="SAM-dependent_MTases_sf"/>
</dbReference>
<dbReference type="NCBIfam" id="TIGR01444">
    <property type="entry name" value="fkbM_fam"/>
    <property type="match status" value="1"/>
</dbReference>
<dbReference type="EMBL" id="CP036290">
    <property type="protein sequence ID" value="QDU83404.1"/>
    <property type="molecule type" value="Genomic_DNA"/>
</dbReference>
<gene>
    <name evidence="2" type="ORF">Pla163_05030</name>
</gene>
<sequence>MRSLKAPYKDWRRRRALERGGVRPDLVVPEAIALGERSGTWVFDPRGLGAHSIVYSGGVGDNVAWDLAVIERFGVTVHAFDPTPRSVAWLARQALPERFVHHARGLAGADGERRFEAPAKERSANYTLAVDGTGDGPLLPVARLATVARELGHARIDLLKLDVEGAEYEVLADALEHGPEFDQLLVEFHHGEGPWRLEHTLRAVAALRANGLRLFHVSRRGLELSFVRA</sequence>
<dbReference type="AlphaFoldDB" id="A0A518CW27"/>
<organism evidence="2 3">
    <name type="scientific">Rohdeia mirabilis</name>
    <dbReference type="NCBI Taxonomy" id="2528008"/>
    <lineage>
        <taxon>Bacteria</taxon>
        <taxon>Pseudomonadati</taxon>
        <taxon>Planctomycetota</taxon>
        <taxon>Planctomycetia</taxon>
        <taxon>Planctomycetia incertae sedis</taxon>
        <taxon>Rohdeia</taxon>
    </lineage>
</organism>
<dbReference type="InterPro" id="IPR026913">
    <property type="entry name" value="METTL24"/>
</dbReference>
<dbReference type="InterPro" id="IPR006342">
    <property type="entry name" value="FkbM_mtfrase"/>
</dbReference>
<reference evidence="2 3" key="1">
    <citation type="submission" date="2019-02" db="EMBL/GenBank/DDBJ databases">
        <title>Deep-cultivation of Planctomycetes and their phenomic and genomic characterization uncovers novel biology.</title>
        <authorList>
            <person name="Wiegand S."/>
            <person name="Jogler M."/>
            <person name="Boedeker C."/>
            <person name="Pinto D."/>
            <person name="Vollmers J."/>
            <person name="Rivas-Marin E."/>
            <person name="Kohn T."/>
            <person name="Peeters S.H."/>
            <person name="Heuer A."/>
            <person name="Rast P."/>
            <person name="Oberbeckmann S."/>
            <person name="Bunk B."/>
            <person name="Jeske O."/>
            <person name="Meyerdierks A."/>
            <person name="Storesund J.E."/>
            <person name="Kallscheuer N."/>
            <person name="Luecker S."/>
            <person name="Lage O.M."/>
            <person name="Pohl T."/>
            <person name="Merkel B.J."/>
            <person name="Hornburger P."/>
            <person name="Mueller R.-W."/>
            <person name="Bruemmer F."/>
            <person name="Labrenz M."/>
            <person name="Spormann A.M."/>
            <person name="Op den Camp H."/>
            <person name="Overmann J."/>
            <person name="Amann R."/>
            <person name="Jetten M.S.M."/>
            <person name="Mascher T."/>
            <person name="Medema M.H."/>
            <person name="Devos D.P."/>
            <person name="Kaster A.-K."/>
            <person name="Ovreas L."/>
            <person name="Rohde M."/>
            <person name="Galperin M.Y."/>
            <person name="Jogler C."/>
        </authorList>
    </citation>
    <scope>NUCLEOTIDE SEQUENCE [LARGE SCALE GENOMIC DNA]</scope>
    <source>
        <strain evidence="2 3">Pla163</strain>
    </source>
</reference>
<accession>A0A518CW27</accession>
<dbReference type="Gene3D" id="3.40.50.150">
    <property type="entry name" value="Vaccinia Virus protein VP39"/>
    <property type="match status" value="1"/>
</dbReference>
<evidence type="ECO:0000313" key="3">
    <source>
        <dbReference type="Proteomes" id="UP000319342"/>
    </source>
</evidence>
<protein>
    <recommendedName>
        <fullName evidence="1">Methyltransferase FkbM domain-containing protein</fullName>
    </recommendedName>
</protein>
<proteinExistence type="predicted"/>
<keyword evidence="3" id="KW-1185">Reference proteome</keyword>
<feature type="domain" description="Methyltransferase FkbM" evidence="1">
    <location>
        <begin position="74"/>
        <end position="192"/>
    </location>
</feature>